<evidence type="ECO:0000313" key="3">
    <source>
        <dbReference type="Proteomes" id="UP000797356"/>
    </source>
</evidence>
<evidence type="ECO:0000313" key="2">
    <source>
        <dbReference type="EMBL" id="KAG1334204.1"/>
    </source>
</evidence>
<name>A0A8K0I2A6_COCNU</name>
<reference evidence="2" key="1">
    <citation type="journal article" date="2017" name="Gigascience">
        <title>The genome draft of coconut (Cocos nucifera).</title>
        <authorList>
            <person name="Xiao Y."/>
            <person name="Xu P."/>
            <person name="Fan H."/>
            <person name="Baudouin L."/>
            <person name="Xia W."/>
            <person name="Bocs S."/>
            <person name="Xu J."/>
            <person name="Li Q."/>
            <person name="Guo A."/>
            <person name="Zhou L."/>
            <person name="Li J."/>
            <person name="Wu Y."/>
            <person name="Ma Z."/>
            <person name="Armero A."/>
            <person name="Issali A.E."/>
            <person name="Liu N."/>
            <person name="Peng M."/>
            <person name="Yang Y."/>
        </authorList>
    </citation>
    <scope>NUCLEOTIDE SEQUENCE</scope>
    <source>
        <tissue evidence="2">Spear leaf of Hainan Tall coconut</tissue>
    </source>
</reference>
<feature type="region of interest" description="Disordered" evidence="1">
    <location>
        <begin position="1"/>
        <end position="69"/>
    </location>
</feature>
<evidence type="ECO:0000256" key="1">
    <source>
        <dbReference type="SAM" id="MobiDB-lite"/>
    </source>
</evidence>
<comment type="caution">
    <text evidence="2">The sequence shown here is derived from an EMBL/GenBank/DDBJ whole genome shotgun (WGS) entry which is preliminary data.</text>
</comment>
<dbReference type="EMBL" id="CM017874">
    <property type="protein sequence ID" value="KAG1334204.1"/>
    <property type="molecule type" value="Genomic_DNA"/>
</dbReference>
<gene>
    <name evidence="2" type="ORF">COCNU_03G003230</name>
</gene>
<dbReference type="AlphaFoldDB" id="A0A8K0I2A6"/>
<reference evidence="2" key="2">
    <citation type="submission" date="2019-07" db="EMBL/GenBank/DDBJ databases">
        <authorList>
            <person name="Yang Y."/>
            <person name="Bocs S."/>
            <person name="Baudouin L."/>
        </authorList>
    </citation>
    <scope>NUCLEOTIDE SEQUENCE</scope>
    <source>
        <tissue evidence="2">Spear leaf of Hainan Tall coconut</tissue>
    </source>
</reference>
<keyword evidence="3" id="KW-1185">Reference proteome</keyword>
<accession>A0A8K0I2A6</accession>
<protein>
    <submittedName>
        <fullName evidence="2">Uncharacterized protein</fullName>
    </submittedName>
</protein>
<dbReference type="Proteomes" id="UP000797356">
    <property type="component" value="Chromosome 3"/>
</dbReference>
<proteinExistence type="predicted"/>
<sequence>MKEEKKIMVKKKRDEEERKREEEKKVEAKKEEKNKREDDKEGDEKKRKHDDERKRKEQNKKTDIGDKPKTLTYSLERRINKEHRVHKIFHLIEDSNYEICMLIKKTKIVPKSKEGFIKHSREYQDKGSLSEEDDAIIKIFLSERITFEVVFNNAEGGSIMRSNIYGLLFARMISDDSESDLYHKCIIAPIMIAYIYIQSSAPHHELVDMVGEFIFSRVSDDEKKEFRILFNIIDIENVNWHLMVMDMERKKIIHLNSIKYSAKYKANARKWHKILSAMFHIYCDNVEMSEWNMEEDEDHPS</sequence>
<organism evidence="2 3">
    <name type="scientific">Cocos nucifera</name>
    <name type="common">Coconut palm</name>
    <dbReference type="NCBI Taxonomy" id="13894"/>
    <lineage>
        <taxon>Eukaryota</taxon>
        <taxon>Viridiplantae</taxon>
        <taxon>Streptophyta</taxon>
        <taxon>Embryophyta</taxon>
        <taxon>Tracheophyta</taxon>
        <taxon>Spermatophyta</taxon>
        <taxon>Magnoliopsida</taxon>
        <taxon>Liliopsida</taxon>
        <taxon>Arecaceae</taxon>
        <taxon>Arecoideae</taxon>
        <taxon>Cocoseae</taxon>
        <taxon>Attaleinae</taxon>
        <taxon>Cocos</taxon>
    </lineage>
</organism>